<gene>
    <name evidence="9" type="ORF">SAMN04488692_10862</name>
</gene>
<dbReference type="PIRSF" id="PIRSF002889">
    <property type="entry name" value="Rod_FlgB"/>
    <property type="match status" value="1"/>
</dbReference>
<dbReference type="Pfam" id="PF00460">
    <property type="entry name" value="Flg_bb_rod"/>
    <property type="match status" value="1"/>
</dbReference>
<organism evidence="9 10">
    <name type="scientific">Halarsenatibacter silvermanii</name>
    <dbReference type="NCBI Taxonomy" id="321763"/>
    <lineage>
        <taxon>Bacteria</taxon>
        <taxon>Bacillati</taxon>
        <taxon>Bacillota</taxon>
        <taxon>Clostridia</taxon>
        <taxon>Halanaerobiales</taxon>
        <taxon>Halarsenatibacteraceae</taxon>
        <taxon>Halarsenatibacter</taxon>
    </lineage>
</organism>
<evidence type="ECO:0000256" key="2">
    <source>
        <dbReference type="ARBA" id="ARBA00009677"/>
    </source>
</evidence>
<keyword evidence="9" id="KW-0969">Cilium</keyword>
<evidence type="ECO:0000256" key="6">
    <source>
        <dbReference type="PIRNR" id="PIRNR002889"/>
    </source>
</evidence>
<keyword evidence="9" id="KW-0966">Cell projection</keyword>
<keyword evidence="4 6" id="KW-0975">Bacterial flagellum</keyword>
<evidence type="ECO:0000256" key="5">
    <source>
        <dbReference type="ARBA" id="ARBA00024934"/>
    </source>
</evidence>
<dbReference type="NCBIfam" id="TIGR01396">
    <property type="entry name" value="FlgB"/>
    <property type="match status" value="1"/>
</dbReference>
<reference evidence="9 10" key="1">
    <citation type="submission" date="2016-10" db="EMBL/GenBank/DDBJ databases">
        <authorList>
            <person name="de Groot N.N."/>
        </authorList>
    </citation>
    <scope>NUCLEOTIDE SEQUENCE [LARGE SCALE GENOMIC DNA]</scope>
    <source>
        <strain evidence="9 10">SLAS-1</strain>
    </source>
</reference>
<dbReference type="InterPro" id="IPR001444">
    <property type="entry name" value="Flag_bb_rod_N"/>
</dbReference>
<evidence type="ECO:0000256" key="3">
    <source>
        <dbReference type="ARBA" id="ARBA00014376"/>
    </source>
</evidence>
<dbReference type="STRING" id="321763.SAMN04488692_10862"/>
<name>A0A1G9MGH9_9FIRM</name>
<dbReference type="PANTHER" id="PTHR30435">
    <property type="entry name" value="FLAGELLAR PROTEIN"/>
    <property type="match status" value="1"/>
</dbReference>
<feature type="region of interest" description="Disordered" evidence="7">
    <location>
        <begin position="46"/>
        <end position="77"/>
    </location>
</feature>
<comment type="subcellular location">
    <subcellularLocation>
        <location evidence="1 6">Bacterial flagellum basal body</location>
    </subcellularLocation>
</comment>
<evidence type="ECO:0000259" key="8">
    <source>
        <dbReference type="Pfam" id="PF00460"/>
    </source>
</evidence>
<comment type="subunit">
    <text evidence="6">The basal body constitutes a major portion of the flagellar organelle and consists of a number of rings mounted on a central rod.</text>
</comment>
<evidence type="ECO:0000256" key="4">
    <source>
        <dbReference type="ARBA" id="ARBA00023143"/>
    </source>
</evidence>
<dbReference type="AlphaFoldDB" id="A0A1G9MGH9"/>
<dbReference type="RefSeq" id="WP_089759591.1">
    <property type="nucleotide sequence ID" value="NZ_FNGO01000008.1"/>
</dbReference>
<protein>
    <recommendedName>
        <fullName evidence="3 6">Flagellar basal body rod protein FlgB</fullName>
    </recommendedName>
</protein>
<evidence type="ECO:0000256" key="1">
    <source>
        <dbReference type="ARBA" id="ARBA00004117"/>
    </source>
</evidence>
<keyword evidence="10" id="KW-1185">Reference proteome</keyword>
<feature type="domain" description="Flagellar basal body rod protein N-terminal" evidence="8">
    <location>
        <begin position="5"/>
        <end position="35"/>
    </location>
</feature>
<comment type="similarity">
    <text evidence="2 6">Belongs to the flagella basal body rod proteins family.</text>
</comment>
<evidence type="ECO:0000313" key="9">
    <source>
        <dbReference type="EMBL" id="SDL73376.1"/>
    </source>
</evidence>
<dbReference type="InterPro" id="IPR019776">
    <property type="entry name" value="Flagellar_basal_body_rod_CS"/>
</dbReference>
<evidence type="ECO:0000256" key="7">
    <source>
        <dbReference type="SAM" id="MobiDB-lite"/>
    </source>
</evidence>
<dbReference type="InterPro" id="IPR006300">
    <property type="entry name" value="FlgB"/>
</dbReference>
<keyword evidence="9" id="KW-0282">Flagellum</keyword>
<dbReference type="Proteomes" id="UP000199476">
    <property type="component" value="Unassembled WGS sequence"/>
</dbReference>
<accession>A0A1G9MGH9</accession>
<dbReference type="PANTHER" id="PTHR30435:SF12">
    <property type="entry name" value="FLAGELLAR BASAL BODY ROD PROTEIN FLGB"/>
    <property type="match status" value="1"/>
</dbReference>
<dbReference type="GO" id="GO:0071978">
    <property type="term" value="P:bacterial-type flagellum-dependent swarming motility"/>
    <property type="evidence" value="ECO:0007669"/>
    <property type="project" value="TreeGrafter"/>
</dbReference>
<dbReference type="EMBL" id="FNGO01000008">
    <property type="protein sequence ID" value="SDL73376.1"/>
    <property type="molecule type" value="Genomic_DNA"/>
</dbReference>
<dbReference type="GO" id="GO:0030694">
    <property type="term" value="C:bacterial-type flagellum basal body, rod"/>
    <property type="evidence" value="ECO:0007669"/>
    <property type="project" value="InterPro"/>
</dbReference>
<dbReference type="OrthoDB" id="9792068at2"/>
<proteinExistence type="inferred from homology"/>
<evidence type="ECO:0000313" key="10">
    <source>
        <dbReference type="Proteomes" id="UP000199476"/>
    </source>
</evidence>
<dbReference type="PROSITE" id="PS00588">
    <property type="entry name" value="FLAGELLA_BB_ROD"/>
    <property type="match status" value="1"/>
</dbReference>
<comment type="function">
    <text evidence="5 6">Structural component of flagellum, the bacterial motility apparatus. Part of the rod structure of flagellar basal body.</text>
</comment>
<sequence>MNEYLNFLQTGLDGASERQSALTNNIANADTPGYKREDVDFRSTLRGKMEGDSSGGGRTGLSRTHPGHLAGRRTEEAGAEFKRYKETDTSYRYDENNVDIEREMAELSKNEIYFSTLSQQINAKFNNLGTVLERGG</sequence>